<evidence type="ECO:0000313" key="6">
    <source>
        <dbReference type="Proteomes" id="UP000549765"/>
    </source>
</evidence>
<dbReference type="FunFam" id="3.40.605.10:FF:000012">
    <property type="entry name" value="NAD-dependent succinate-semialdehyde dehydrogenase"/>
    <property type="match status" value="1"/>
</dbReference>
<dbReference type="PANTHER" id="PTHR43217:SF2">
    <property type="entry name" value="SUCCINATE-SEMIALDEHYDE DEHYDROGENASE [NADP(+)]"/>
    <property type="match status" value="1"/>
</dbReference>
<dbReference type="AlphaFoldDB" id="A0A7X6S343"/>
<dbReference type="InterPro" id="IPR015590">
    <property type="entry name" value="Aldehyde_DH_dom"/>
</dbReference>
<dbReference type="Gene3D" id="3.40.309.10">
    <property type="entry name" value="Aldehyde Dehydrogenase, Chain A, domain 2"/>
    <property type="match status" value="1"/>
</dbReference>
<evidence type="ECO:0000256" key="3">
    <source>
        <dbReference type="ARBA" id="ARBA00023002"/>
    </source>
</evidence>
<comment type="similarity">
    <text evidence="1">Belongs to the aldehyde dehydrogenase family.</text>
</comment>
<sequence length="469" mass="51103">MAYASINPWNNEVIREYPYATDQEVQQAIAEGHELYLSWQNDDVATRSQHLHNLADYLEAHADEFAEVMTKEMGKLFKEAQGEVALSVIIARYYADNAAKILTPKPVTSVMGEAQVIARPTGVILSVEPWNFPLYQIIRVFAPNFMAGNPVILKHADITPASAAQFQKVADESGMPKGAFKNLYATNQQVDDILADPRVTGLAFTGSERVGKIVGAEAGSHLKKSTLELGGSDPLIVLEDADLTELNKVLKQTRLYNSGQVCVSSKRLIVTENNYDTVLGMYIDGFKEVKEVGDPMDPNTTFAPLSSVRSKNILVEQVKKAVEGGATLAYGTLDEDLTTAHFMPVILTDMTPENPMYYTEFFGPVGIVIKVKDEAEAIKVANDSHYGLSGIVFAGNADHGTEVAAQIETGSVYVNSYGGTLPELQFGGVKNSGYGREMGEEGITAFTNQELIVTRRKPIDLTDTTGGFL</sequence>
<keyword evidence="3" id="KW-0560">Oxidoreductase</keyword>
<dbReference type="GO" id="GO:0004030">
    <property type="term" value="F:aldehyde dehydrogenase [NAD(P)+] activity"/>
    <property type="evidence" value="ECO:0007669"/>
    <property type="project" value="InterPro"/>
</dbReference>
<evidence type="ECO:0000313" key="5">
    <source>
        <dbReference type="EMBL" id="NKZ23796.1"/>
    </source>
</evidence>
<evidence type="ECO:0000259" key="4">
    <source>
        <dbReference type="Pfam" id="PF00171"/>
    </source>
</evidence>
<reference evidence="5 6" key="1">
    <citation type="submission" date="2020-04" db="EMBL/GenBank/DDBJ databases">
        <title>MicrobeNet Type strains.</title>
        <authorList>
            <person name="Nicholson A.C."/>
        </authorList>
    </citation>
    <scope>NUCLEOTIDE SEQUENCE [LARGE SCALE GENOMIC DNA]</scope>
    <source>
        <strain evidence="5 6">CCUG 61472</strain>
    </source>
</reference>
<dbReference type="RefSeq" id="WP_168721597.1">
    <property type="nucleotide sequence ID" value="NZ_JAAXPN010000002.1"/>
</dbReference>
<dbReference type="InterPro" id="IPR016161">
    <property type="entry name" value="Ald_DH/histidinol_DH"/>
</dbReference>
<dbReference type="EMBL" id="JAAXPN010000002">
    <property type="protein sequence ID" value="NKZ23796.1"/>
    <property type="molecule type" value="Genomic_DNA"/>
</dbReference>
<dbReference type="CDD" id="cd07100">
    <property type="entry name" value="ALDH_SSADH1_GabD1"/>
    <property type="match status" value="1"/>
</dbReference>
<keyword evidence="6" id="KW-1185">Reference proteome</keyword>
<protein>
    <submittedName>
        <fullName evidence="5">NAD-dependent succinate-semialdehyde dehydrogenase</fullName>
    </submittedName>
</protein>
<feature type="domain" description="Aldehyde dehydrogenase" evidence="4">
    <location>
        <begin position="3"/>
        <end position="449"/>
    </location>
</feature>
<gene>
    <name evidence="5" type="ORF">HF964_03105</name>
</gene>
<dbReference type="SUPFAM" id="SSF53720">
    <property type="entry name" value="ALDH-like"/>
    <property type="match status" value="1"/>
</dbReference>
<dbReference type="InterPro" id="IPR016163">
    <property type="entry name" value="Ald_DH_C"/>
</dbReference>
<evidence type="ECO:0000256" key="2">
    <source>
        <dbReference type="ARBA" id="ARBA00022857"/>
    </source>
</evidence>
<proteinExistence type="inferred from homology"/>
<comment type="caution">
    <text evidence="5">The sequence shown here is derived from an EMBL/GenBank/DDBJ whole genome shotgun (WGS) entry which is preliminary data.</text>
</comment>
<accession>A0A7X6S343</accession>
<dbReference type="InterPro" id="IPR044148">
    <property type="entry name" value="ALDH_GabD1-like"/>
</dbReference>
<dbReference type="Gene3D" id="3.40.605.10">
    <property type="entry name" value="Aldehyde Dehydrogenase, Chain A, domain 1"/>
    <property type="match status" value="1"/>
</dbReference>
<organism evidence="5 6">
    <name type="scientific">Periweissella fabalis</name>
    <dbReference type="NCBI Taxonomy" id="1070421"/>
    <lineage>
        <taxon>Bacteria</taxon>
        <taxon>Bacillati</taxon>
        <taxon>Bacillota</taxon>
        <taxon>Bacilli</taxon>
        <taxon>Lactobacillales</taxon>
        <taxon>Lactobacillaceae</taxon>
        <taxon>Periweissella</taxon>
    </lineage>
</organism>
<dbReference type="PANTHER" id="PTHR43217">
    <property type="entry name" value="SUCCINATE SEMIALDEHYDE DEHYDROGENASE [NAD(P)+] SAD"/>
    <property type="match status" value="1"/>
</dbReference>
<dbReference type="Pfam" id="PF00171">
    <property type="entry name" value="Aldedh"/>
    <property type="match status" value="1"/>
</dbReference>
<keyword evidence="2" id="KW-0521">NADP</keyword>
<dbReference type="GO" id="GO:0004777">
    <property type="term" value="F:succinate-semialdehyde dehydrogenase (NAD+) activity"/>
    <property type="evidence" value="ECO:0007669"/>
    <property type="project" value="TreeGrafter"/>
</dbReference>
<name>A0A7X6S343_9LACO</name>
<dbReference type="InterPro" id="IPR016162">
    <property type="entry name" value="Ald_DH_N"/>
</dbReference>
<dbReference type="Proteomes" id="UP000549765">
    <property type="component" value="Unassembled WGS sequence"/>
</dbReference>
<evidence type="ECO:0000256" key="1">
    <source>
        <dbReference type="ARBA" id="ARBA00009986"/>
    </source>
</evidence>
<dbReference type="InterPro" id="IPR047110">
    <property type="entry name" value="GABD/Sad-like"/>
</dbReference>